<evidence type="ECO:0000259" key="2">
    <source>
        <dbReference type="Pfam" id="PF00487"/>
    </source>
</evidence>
<reference evidence="3 4" key="1">
    <citation type="submission" date="2018-04" db="EMBL/GenBank/DDBJ databases">
        <title>Massilia violaceinigra sp. nov., a novel purple-pigmented bacterium isolated from Tianshan glacier, Xinjiang, China.</title>
        <authorList>
            <person name="Wang H."/>
        </authorList>
    </citation>
    <scope>NUCLEOTIDE SEQUENCE [LARGE SCALE GENOMIC DNA]</scope>
    <source>
        <strain evidence="3 4">B448-2</strain>
    </source>
</reference>
<feature type="transmembrane region" description="Helical" evidence="1">
    <location>
        <begin position="75"/>
        <end position="93"/>
    </location>
</feature>
<accession>A0A2U2I6G9</accession>
<dbReference type="PANTHER" id="PTHR19353">
    <property type="entry name" value="FATTY ACID DESATURASE 2"/>
    <property type="match status" value="1"/>
</dbReference>
<sequence>MSMPSHLTHAEIEEFGREIEAVRTEVMDSRGESDARYIHRLIKVQRSLALGGRLVIYASLAFLPQWSHALAGPHLFWPVIALGTLMLGCAKILENMEIGHNISHAQWDWLRDPAIQSGSWEWDHVCPSDQWKHSHNVKHHTWTNVFGKDADVGGYGLLRLFSAQRWRPFNLGNPVYALVLALLFEWGIAIQELELGRIWSGRQSFESIRGLWEKTRAKMARQILKDYILFPLLAGPFFLIVCGANAVANVIRNLWTYLIIFCGHFPMGVHVFTKDEVENETRPRWYVRQLLGSCNIGGGKLFHIMSGNLSHQIEHHLFPDMPSNRYPEVAPRVRALCVRYRLPYNTGSLTRQFGTTVLRILRMTFPGHSTFLDGECAVPKAMSA</sequence>
<keyword evidence="1" id="KW-1133">Transmembrane helix</keyword>
<comment type="caution">
    <text evidence="3">The sequence shown here is derived from an EMBL/GenBank/DDBJ whole genome shotgun (WGS) entry which is preliminary data.</text>
</comment>
<feature type="domain" description="Fatty acid desaturase" evidence="2">
    <location>
        <begin position="76"/>
        <end position="346"/>
    </location>
</feature>
<dbReference type="InterPro" id="IPR005804">
    <property type="entry name" value="FA_desaturase_dom"/>
</dbReference>
<feature type="transmembrane region" description="Helical" evidence="1">
    <location>
        <begin position="227"/>
        <end position="248"/>
    </location>
</feature>
<keyword evidence="4" id="KW-1185">Reference proteome</keyword>
<dbReference type="RefSeq" id="WP_106755905.1">
    <property type="nucleotide sequence ID" value="NZ_PXWF02000033.1"/>
</dbReference>
<dbReference type="AlphaFoldDB" id="A0A2U2I6G9"/>
<keyword evidence="1" id="KW-0472">Membrane</keyword>
<gene>
    <name evidence="3" type="ORF">C7C56_002405</name>
</gene>
<evidence type="ECO:0000313" key="3">
    <source>
        <dbReference type="EMBL" id="PWF55332.1"/>
    </source>
</evidence>
<name>A0A2U2I6G9_9BURK</name>
<protein>
    <submittedName>
        <fullName evidence="3">Acyl-CoA desaturase</fullName>
    </submittedName>
</protein>
<dbReference type="OrthoDB" id="104711at2"/>
<dbReference type="Proteomes" id="UP000241421">
    <property type="component" value="Unassembled WGS sequence"/>
</dbReference>
<dbReference type="GO" id="GO:0006629">
    <property type="term" value="P:lipid metabolic process"/>
    <property type="evidence" value="ECO:0007669"/>
    <property type="project" value="InterPro"/>
</dbReference>
<evidence type="ECO:0000256" key="1">
    <source>
        <dbReference type="SAM" id="Phobius"/>
    </source>
</evidence>
<feature type="transmembrane region" description="Helical" evidence="1">
    <location>
        <begin position="254"/>
        <end position="272"/>
    </location>
</feature>
<organism evidence="3 4">
    <name type="scientific">Massilia glaciei</name>
    <dbReference type="NCBI Taxonomy" id="1524097"/>
    <lineage>
        <taxon>Bacteria</taxon>
        <taxon>Pseudomonadati</taxon>
        <taxon>Pseudomonadota</taxon>
        <taxon>Betaproteobacteria</taxon>
        <taxon>Burkholderiales</taxon>
        <taxon>Oxalobacteraceae</taxon>
        <taxon>Telluria group</taxon>
        <taxon>Massilia</taxon>
    </lineage>
</organism>
<evidence type="ECO:0000313" key="4">
    <source>
        <dbReference type="Proteomes" id="UP000241421"/>
    </source>
</evidence>
<dbReference type="GO" id="GO:0016717">
    <property type="term" value="F:oxidoreductase activity, acting on paired donors, with oxidation of a pair of donors resulting in the reduction of molecular oxygen to two molecules of water"/>
    <property type="evidence" value="ECO:0007669"/>
    <property type="project" value="TreeGrafter"/>
</dbReference>
<dbReference type="EMBL" id="PXWF02000033">
    <property type="protein sequence ID" value="PWF55332.1"/>
    <property type="molecule type" value="Genomic_DNA"/>
</dbReference>
<proteinExistence type="predicted"/>
<dbReference type="GO" id="GO:0016020">
    <property type="term" value="C:membrane"/>
    <property type="evidence" value="ECO:0007669"/>
    <property type="project" value="TreeGrafter"/>
</dbReference>
<dbReference type="CDD" id="cd03506">
    <property type="entry name" value="Delta6-FADS-like"/>
    <property type="match status" value="1"/>
</dbReference>
<dbReference type="PANTHER" id="PTHR19353:SF84">
    <property type="entry name" value="ACYL-COA DELTA-9-DESATURASE, DESB"/>
    <property type="match status" value="1"/>
</dbReference>
<keyword evidence="1" id="KW-0812">Transmembrane</keyword>
<feature type="transmembrane region" description="Helical" evidence="1">
    <location>
        <begin position="46"/>
        <end position="63"/>
    </location>
</feature>
<dbReference type="Pfam" id="PF00487">
    <property type="entry name" value="FA_desaturase"/>
    <property type="match status" value="1"/>
</dbReference>
<dbReference type="InterPro" id="IPR012171">
    <property type="entry name" value="Fatty_acid_desaturase"/>
</dbReference>